<name>A0A0R2IZ52_9LACO</name>
<dbReference type="GO" id="GO:0016747">
    <property type="term" value="F:acyltransferase activity, transferring groups other than amino-acyl groups"/>
    <property type="evidence" value="ECO:0007669"/>
    <property type="project" value="InterPro"/>
</dbReference>
<feature type="domain" description="N-acetyltransferase" evidence="1">
    <location>
        <begin position="3"/>
        <end position="144"/>
    </location>
</feature>
<proteinExistence type="predicted"/>
<reference evidence="2 3" key="1">
    <citation type="journal article" date="2015" name="Genome Announc.">
        <title>Expanding the biotechnology potential of lactobacilli through comparative genomics of 213 strains and associated genera.</title>
        <authorList>
            <person name="Sun Z."/>
            <person name="Harris H.M."/>
            <person name="McCann A."/>
            <person name="Guo C."/>
            <person name="Argimon S."/>
            <person name="Zhang W."/>
            <person name="Yang X."/>
            <person name="Jeffery I.B."/>
            <person name="Cooney J.C."/>
            <person name="Kagawa T.F."/>
            <person name="Liu W."/>
            <person name="Song Y."/>
            <person name="Salvetti E."/>
            <person name="Wrobel A."/>
            <person name="Rasinkangas P."/>
            <person name="Parkhill J."/>
            <person name="Rea M.C."/>
            <person name="O'Sullivan O."/>
            <person name="Ritari J."/>
            <person name="Douillard F.P."/>
            <person name="Paul Ross R."/>
            <person name="Yang R."/>
            <person name="Briner A.E."/>
            <person name="Felis G.E."/>
            <person name="de Vos W.M."/>
            <person name="Barrangou R."/>
            <person name="Klaenhammer T.R."/>
            <person name="Caufield P.W."/>
            <person name="Cui Y."/>
            <person name="Zhang H."/>
            <person name="O'Toole P.W."/>
        </authorList>
    </citation>
    <scope>NUCLEOTIDE SEQUENCE [LARGE SCALE GENOMIC DNA]</scope>
    <source>
        <strain evidence="2 3">DSM 17757</strain>
    </source>
</reference>
<dbReference type="AlphaFoldDB" id="A0A0R2IZ52"/>
<dbReference type="STRING" id="319652.IV80_GL000841"/>
<comment type="caution">
    <text evidence="2">The sequence shown here is derived from an EMBL/GenBank/DDBJ whole genome shotgun (WGS) entry which is preliminary data.</text>
</comment>
<dbReference type="EMBL" id="JQBR01000002">
    <property type="protein sequence ID" value="KRN67303.1"/>
    <property type="molecule type" value="Genomic_DNA"/>
</dbReference>
<sequence length="144" mass="16361">MFMKIKTAFGNNNPVYEDAMKIRTAVFIQEQGIDAKIEQDENENRCLYYVGYVNEQPVTTARTLQTEDGVLVQRVCTLKNFRHQGLSSQLFAAIETTAKTKGEKQVWLFAQDQAQPFYLHNGFRVTGGQVMEAGISHHKMIKAV</sequence>
<accession>A0A0R2IZ52</accession>
<dbReference type="SUPFAM" id="SSF55729">
    <property type="entry name" value="Acyl-CoA N-acyltransferases (Nat)"/>
    <property type="match status" value="1"/>
</dbReference>
<dbReference type="Proteomes" id="UP000051568">
    <property type="component" value="Unassembled WGS sequence"/>
</dbReference>
<dbReference type="PROSITE" id="PS51186">
    <property type="entry name" value="GNAT"/>
    <property type="match status" value="1"/>
</dbReference>
<evidence type="ECO:0000313" key="3">
    <source>
        <dbReference type="Proteomes" id="UP000051568"/>
    </source>
</evidence>
<dbReference type="CDD" id="cd04301">
    <property type="entry name" value="NAT_SF"/>
    <property type="match status" value="1"/>
</dbReference>
<dbReference type="Pfam" id="PF13673">
    <property type="entry name" value="Acetyltransf_10"/>
    <property type="match status" value="1"/>
</dbReference>
<evidence type="ECO:0000313" key="2">
    <source>
        <dbReference type="EMBL" id="KRN67303.1"/>
    </source>
</evidence>
<protein>
    <recommendedName>
        <fullName evidence="1">N-acetyltransferase domain-containing protein</fullName>
    </recommendedName>
</protein>
<dbReference type="InterPro" id="IPR016181">
    <property type="entry name" value="Acyl_CoA_acyltransferase"/>
</dbReference>
<dbReference type="OrthoDB" id="9796171at2"/>
<keyword evidence="3" id="KW-1185">Reference proteome</keyword>
<evidence type="ECO:0000259" key="1">
    <source>
        <dbReference type="PROSITE" id="PS51186"/>
    </source>
</evidence>
<dbReference type="InterPro" id="IPR000182">
    <property type="entry name" value="GNAT_dom"/>
</dbReference>
<gene>
    <name evidence="2" type="ORF">IV80_GL000841</name>
</gene>
<dbReference type="PATRIC" id="fig|319652.3.peg.848"/>
<dbReference type="Gene3D" id="3.40.630.30">
    <property type="match status" value="1"/>
</dbReference>
<organism evidence="2 3">
    <name type="scientific">Pediococcus cellicola</name>
    <dbReference type="NCBI Taxonomy" id="319652"/>
    <lineage>
        <taxon>Bacteria</taxon>
        <taxon>Bacillati</taxon>
        <taxon>Bacillota</taxon>
        <taxon>Bacilli</taxon>
        <taxon>Lactobacillales</taxon>
        <taxon>Lactobacillaceae</taxon>
        <taxon>Pediococcus</taxon>
    </lineage>
</organism>